<feature type="compositionally biased region" description="Acidic residues" evidence="1">
    <location>
        <begin position="352"/>
        <end position="364"/>
    </location>
</feature>
<feature type="compositionally biased region" description="Polar residues" evidence="1">
    <location>
        <begin position="420"/>
        <end position="437"/>
    </location>
</feature>
<name>A0A7S1UFX2_9STRA</name>
<feature type="region of interest" description="Disordered" evidence="1">
    <location>
        <begin position="104"/>
        <end position="126"/>
    </location>
</feature>
<feature type="region of interest" description="Disordered" evidence="1">
    <location>
        <begin position="331"/>
        <end position="369"/>
    </location>
</feature>
<protein>
    <submittedName>
        <fullName evidence="2">Uncharacterized protein</fullName>
    </submittedName>
</protein>
<proteinExistence type="predicted"/>
<sequence>MDWPQPRKPLQGKQYDYKELYEMDETSRRLYERGVRDWAKVKSKPASAGLEYRWEAEQALEHFYYELEDSNQPIRRSELIDALVVMGIAANFEEGKAITERLVSPEASQKPATPATGGVQSKAASAEENNPFVTLEEFLSIMRLPPRVLHPLVDMKRKGLKLKADGTTRDVRRRSPAMTQAAKAWESKSPLVLALPTELASVRRKRIMAVLMNEMKDDWKARQRTVAGFHASFRSRGRMPSENKDVTSTPPVEASTGFHPPKVHRRTSVKEYIEQSSQVRMLLSKGADDAKNLTADGASGAAKPDPAETSTGDKKEETDIIADLRQAMIEFPKSKKAPPQGAPQTHASGREEESDWSDSDEEEAPLPRLRIVAHSEMFHATLSSFSLPRGSISSSLDEEPEGPELYSPIRECSAGCVRPSSPNSSRGWASRPNTAPSLSPIARTSAGRPFTSPGISPVGRGNTTRASARGSVSNFGRGSANRAGPSSSPSSMGRRGAGRPLTSPNHGPGRMGGAPRGLRREATAPHGGKRRARGGAGRRDETMPAISPPPPIRKKMFTPACSLSGRQQKREHRRLLRTQSAKLGQKGKASFGVTVRASGERPRIAFVS</sequence>
<reference evidence="2" key="1">
    <citation type="submission" date="2021-01" db="EMBL/GenBank/DDBJ databases">
        <authorList>
            <person name="Corre E."/>
            <person name="Pelletier E."/>
            <person name="Niang G."/>
            <person name="Scheremetjew M."/>
            <person name="Finn R."/>
            <person name="Kale V."/>
            <person name="Holt S."/>
            <person name="Cochrane G."/>
            <person name="Meng A."/>
            <person name="Brown T."/>
            <person name="Cohen L."/>
        </authorList>
    </citation>
    <scope>NUCLEOTIDE SEQUENCE</scope>
    <source>
        <strain evidence="2">CCMP2877</strain>
    </source>
</reference>
<feature type="compositionally biased region" description="Polar residues" evidence="1">
    <location>
        <begin position="461"/>
        <end position="474"/>
    </location>
</feature>
<evidence type="ECO:0000313" key="2">
    <source>
        <dbReference type="EMBL" id="CAD9267014.1"/>
    </source>
</evidence>
<accession>A0A7S1UFX2</accession>
<gene>
    <name evidence="2" type="ORF">PPAR1163_LOCUS25440</name>
</gene>
<organism evidence="2">
    <name type="scientific">Phaeomonas parva</name>
    <dbReference type="NCBI Taxonomy" id="124430"/>
    <lineage>
        <taxon>Eukaryota</taxon>
        <taxon>Sar</taxon>
        <taxon>Stramenopiles</taxon>
        <taxon>Ochrophyta</taxon>
        <taxon>Pinguiophyceae</taxon>
        <taxon>Pinguiochrysidales</taxon>
        <taxon>Pinguiochrysidaceae</taxon>
        <taxon>Phaeomonas</taxon>
    </lineage>
</organism>
<dbReference type="AlphaFoldDB" id="A0A7S1UFX2"/>
<feature type="region of interest" description="Disordered" evidence="1">
    <location>
        <begin position="383"/>
        <end position="572"/>
    </location>
</feature>
<evidence type="ECO:0000256" key="1">
    <source>
        <dbReference type="SAM" id="MobiDB-lite"/>
    </source>
</evidence>
<feature type="region of interest" description="Disordered" evidence="1">
    <location>
        <begin position="235"/>
        <end position="262"/>
    </location>
</feature>
<feature type="compositionally biased region" description="Low complexity" evidence="1">
    <location>
        <begin position="476"/>
        <end position="500"/>
    </location>
</feature>
<feature type="region of interest" description="Disordered" evidence="1">
    <location>
        <begin position="290"/>
        <end position="317"/>
    </location>
</feature>
<dbReference type="EMBL" id="HBGJ01040351">
    <property type="protein sequence ID" value="CAD9267014.1"/>
    <property type="molecule type" value="Transcribed_RNA"/>
</dbReference>
<feature type="compositionally biased region" description="Polar residues" evidence="1">
    <location>
        <begin position="383"/>
        <end position="395"/>
    </location>
</feature>